<dbReference type="EMBL" id="UINC01192697">
    <property type="protein sequence ID" value="SVE07967.1"/>
    <property type="molecule type" value="Genomic_DNA"/>
</dbReference>
<proteinExistence type="predicted"/>
<accession>A0A383AJE7</accession>
<comment type="subcellular location">
    <subcellularLocation>
        <location evidence="1">Cell membrane</location>
        <topology evidence="1">Multi-pass membrane protein</topology>
    </subcellularLocation>
</comment>
<organism evidence="7">
    <name type="scientific">marine metagenome</name>
    <dbReference type="NCBI Taxonomy" id="408172"/>
    <lineage>
        <taxon>unclassified sequences</taxon>
        <taxon>metagenomes</taxon>
        <taxon>ecological metagenomes</taxon>
    </lineage>
</organism>
<evidence type="ECO:0000256" key="3">
    <source>
        <dbReference type="ARBA" id="ARBA00022692"/>
    </source>
</evidence>
<keyword evidence="2" id="KW-1003">Cell membrane</keyword>
<evidence type="ECO:0000256" key="6">
    <source>
        <dbReference type="SAM" id="Phobius"/>
    </source>
</evidence>
<evidence type="ECO:0000313" key="7">
    <source>
        <dbReference type="EMBL" id="SVE07967.1"/>
    </source>
</evidence>
<reference evidence="7" key="1">
    <citation type="submission" date="2018-05" db="EMBL/GenBank/DDBJ databases">
        <authorList>
            <person name="Lanie J.A."/>
            <person name="Ng W.-L."/>
            <person name="Kazmierczak K.M."/>
            <person name="Andrzejewski T.M."/>
            <person name="Davidsen T.M."/>
            <person name="Wayne K.J."/>
            <person name="Tettelin H."/>
            <person name="Glass J.I."/>
            <person name="Rusch D."/>
            <person name="Podicherti R."/>
            <person name="Tsui H.-C.T."/>
            <person name="Winkler M.E."/>
        </authorList>
    </citation>
    <scope>NUCLEOTIDE SEQUENCE</scope>
</reference>
<keyword evidence="5 6" id="KW-0472">Membrane</keyword>
<keyword evidence="4 6" id="KW-1133">Transmembrane helix</keyword>
<feature type="non-terminal residue" evidence="7">
    <location>
        <position position="124"/>
    </location>
</feature>
<feature type="transmembrane region" description="Helical" evidence="6">
    <location>
        <begin position="52"/>
        <end position="77"/>
    </location>
</feature>
<evidence type="ECO:0000256" key="5">
    <source>
        <dbReference type="ARBA" id="ARBA00023136"/>
    </source>
</evidence>
<dbReference type="Pfam" id="PF03739">
    <property type="entry name" value="LptF_LptG"/>
    <property type="match status" value="1"/>
</dbReference>
<evidence type="ECO:0000256" key="1">
    <source>
        <dbReference type="ARBA" id="ARBA00004651"/>
    </source>
</evidence>
<dbReference type="GO" id="GO:0043190">
    <property type="term" value="C:ATP-binding cassette (ABC) transporter complex"/>
    <property type="evidence" value="ECO:0007669"/>
    <property type="project" value="TreeGrafter"/>
</dbReference>
<dbReference type="GO" id="GO:0015920">
    <property type="term" value="P:lipopolysaccharide transport"/>
    <property type="evidence" value="ECO:0007669"/>
    <property type="project" value="TreeGrafter"/>
</dbReference>
<evidence type="ECO:0000256" key="2">
    <source>
        <dbReference type="ARBA" id="ARBA00022475"/>
    </source>
</evidence>
<dbReference type="PANTHER" id="PTHR33529:SF7">
    <property type="entry name" value="LIPOPOLYSACCHARIDE EXPORT SYSTEM PERMEASE PROTEIN LPTF"/>
    <property type="match status" value="1"/>
</dbReference>
<keyword evidence="3 6" id="KW-0812">Transmembrane</keyword>
<feature type="transmembrane region" description="Helical" evidence="6">
    <location>
        <begin position="98"/>
        <end position="120"/>
    </location>
</feature>
<name>A0A383AJE7_9ZZZZ</name>
<feature type="transmembrane region" description="Helical" evidence="6">
    <location>
        <begin position="12"/>
        <end position="32"/>
    </location>
</feature>
<dbReference type="AlphaFoldDB" id="A0A383AJE7"/>
<sequence length="124" mass="14023">MILFRYFAREIFLTMFVVLTIVLVISLGWRFSGYLDRAAAGMMTREVLFALMAYRIPGFLEIIIPVSFFLAVVLTYGRLYVDHEMIVLQACGMSPAKVVTMTLMMSVIVMLLTAAIALWIKPMG</sequence>
<dbReference type="InterPro" id="IPR005495">
    <property type="entry name" value="LptG/LptF_permease"/>
</dbReference>
<protein>
    <submittedName>
        <fullName evidence="7">Uncharacterized protein</fullName>
    </submittedName>
</protein>
<evidence type="ECO:0000256" key="4">
    <source>
        <dbReference type="ARBA" id="ARBA00022989"/>
    </source>
</evidence>
<dbReference type="PANTHER" id="PTHR33529">
    <property type="entry name" value="SLR0882 PROTEIN-RELATED"/>
    <property type="match status" value="1"/>
</dbReference>
<gene>
    <name evidence="7" type="ORF">METZ01_LOCUS460821</name>
</gene>